<gene>
    <name evidence="2" type="ORF">WCI35_027722</name>
</gene>
<dbReference type="Pfam" id="PF15213">
    <property type="entry name" value="CDRT4"/>
    <property type="match status" value="1"/>
</dbReference>
<name>A0ABD2DGE8_DAUMA</name>
<evidence type="ECO:0000256" key="1">
    <source>
        <dbReference type="SAM" id="MobiDB-lite"/>
    </source>
</evidence>
<dbReference type="AlphaFoldDB" id="A0ABD2DGE8"/>
<reference evidence="2 3" key="1">
    <citation type="journal article" date="2024" name="G3 (Bethesda)">
        <title>A hybrid genome assembly of the endangered aye-aye (Daubentonia madagascariensis).</title>
        <authorList>
            <person name="Versoza C.J."/>
            <person name="Pfeifer S.P."/>
        </authorList>
    </citation>
    <scope>NUCLEOTIDE SEQUENCE [LARGE SCALE GENOMIC DNA]</scope>
    <source>
        <strain evidence="2">6821</strain>
    </source>
</reference>
<accession>A0ABD2DGE8</accession>
<feature type="non-terminal residue" evidence="2">
    <location>
        <position position="1"/>
    </location>
</feature>
<comment type="caution">
    <text evidence="2">The sequence shown here is derived from an EMBL/GenBank/DDBJ whole genome shotgun (WGS) entry which is preliminary data.</text>
</comment>
<dbReference type="InterPro" id="IPR029185">
    <property type="entry name" value="CDRT4"/>
</dbReference>
<protein>
    <submittedName>
        <fullName evidence="2">CMT1A duplicated region transcript 4 protein</fullName>
    </submittedName>
</protein>
<evidence type="ECO:0000313" key="2">
    <source>
        <dbReference type="EMBL" id="KAL2765875.1"/>
    </source>
</evidence>
<feature type="region of interest" description="Disordered" evidence="1">
    <location>
        <begin position="49"/>
        <end position="75"/>
    </location>
</feature>
<dbReference type="PANTHER" id="PTHR37885">
    <property type="entry name" value="CMT1A DUPLICATED REGION TRANSCRIPT 4 PROTEIN"/>
    <property type="match status" value="1"/>
</dbReference>
<dbReference type="PANTHER" id="PTHR37885:SF1">
    <property type="entry name" value="CMT1A DUPLICATED REGION TRANSCRIPT 4 PROTEIN"/>
    <property type="match status" value="1"/>
</dbReference>
<organism evidence="2 3">
    <name type="scientific">Daubentonia madagascariensis</name>
    <name type="common">Aye-aye</name>
    <name type="synonym">Sciurus madagascariensis</name>
    <dbReference type="NCBI Taxonomy" id="31869"/>
    <lineage>
        <taxon>Eukaryota</taxon>
        <taxon>Metazoa</taxon>
        <taxon>Chordata</taxon>
        <taxon>Craniata</taxon>
        <taxon>Vertebrata</taxon>
        <taxon>Euteleostomi</taxon>
        <taxon>Mammalia</taxon>
        <taxon>Eutheria</taxon>
        <taxon>Euarchontoglires</taxon>
        <taxon>Primates</taxon>
        <taxon>Strepsirrhini</taxon>
        <taxon>Chiromyiformes</taxon>
        <taxon>Daubentoniidae</taxon>
        <taxon>Daubentonia</taxon>
    </lineage>
</organism>
<evidence type="ECO:0000313" key="3">
    <source>
        <dbReference type="Proteomes" id="UP001610411"/>
    </source>
</evidence>
<proteinExistence type="predicted"/>
<keyword evidence="3" id="KW-1185">Reference proteome</keyword>
<dbReference type="Proteomes" id="UP001610411">
    <property type="component" value="Unassembled WGS sequence"/>
</dbReference>
<dbReference type="EMBL" id="JBFSEQ010000011">
    <property type="protein sequence ID" value="KAL2765875.1"/>
    <property type="molecule type" value="Genomic_DNA"/>
</dbReference>
<sequence>LTENIGLPLSLLEKHEPWPAYVTYTSPVVKRLIEKSKTREAECVRALEESRRRQNKASNIIHLKRRKSSKSSGDVFKDTLSETTLSLWGAYSVSAMDPTMIPEPTRIQTDSRDGPTANYNKIIFSRRPMMRMLPYSSLL</sequence>
<feature type="non-terminal residue" evidence="2">
    <location>
        <position position="139"/>
    </location>
</feature>